<dbReference type="PaxDb" id="411460-RUMTOR_02072"/>
<comment type="caution">
    <text evidence="1">The sequence shown here is derived from an EMBL/GenBank/DDBJ whole genome shotgun (WGS) entry which is preliminary data.</text>
</comment>
<evidence type="ECO:0000313" key="1">
    <source>
        <dbReference type="EMBL" id="EDK23770.1"/>
    </source>
</evidence>
<sequence>MQKGKMMDETRETKRNVIRSIRKGSVQWSEEDRLKVATLLLKAGYAVKLNRQPIPGKASGKTQQMEYVIEYWEE</sequence>
<dbReference type="EMBL" id="AAVP02000011">
    <property type="protein sequence ID" value="EDK23770.1"/>
    <property type="molecule type" value="Genomic_DNA"/>
</dbReference>
<accession>A5KP88</accession>
<gene>
    <name evidence="1" type="ORF">RUMTOR_02072</name>
</gene>
<organism evidence="1 2">
    <name type="scientific">[Ruminococcus] torques ATCC 27756</name>
    <dbReference type="NCBI Taxonomy" id="411460"/>
    <lineage>
        <taxon>Bacteria</taxon>
        <taxon>Bacillati</taxon>
        <taxon>Bacillota</taxon>
        <taxon>Clostridia</taxon>
        <taxon>Lachnospirales</taxon>
        <taxon>Lachnospiraceae</taxon>
        <taxon>Mediterraneibacter</taxon>
    </lineage>
</organism>
<dbReference type="HOGENOM" id="CLU_2916628_0_0_9"/>
<dbReference type="AlphaFoldDB" id="A5KP88"/>
<reference evidence="1 2" key="2">
    <citation type="submission" date="2007-04" db="EMBL/GenBank/DDBJ databases">
        <title>Draft genome sequence of Ruminococcus torques (ATCC 27756).</title>
        <authorList>
            <person name="Sudarsanam P."/>
            <person name="Ley R."/>
            <person name="Guruge J."/>
            <person name="Turnbaugh P.J."/>
            <person name="Mahowald M."/>
            <person name="Liep D."/>
            <person name="Gordon J."/>
        </authorList>
    </citation>
    <scope>NUCLEOTIDE SEQUENCE [LARGE SCALE GENOMIC DNA]</scope>
    <source>
        <strain evidence="1 2">ATCC 27756</strain>
    </source>
</reference>
<name>A5KP88_9FIRM</name>
<protein>
    <submittedName>
        <fullName evidence="1">Uncharacterized protein</fullName>
    </submittedName>
</protein>
<evidence type="ECO:0000313" key="2">
    <source>
        <dbReference type="Proteomes" id="UP000003577"/>
    </source>
</evidence>
<dbReference type="Proteomes" id="UP000003577">
    <property type="component" value="Unassembled WGS sequence"/>
</dbReference>
<dbReference type="RefSeq" id="WP_004846300.1">
    <property type="nucleotide sequence ID" value="NZ_DS264349.1"/>
</dbReference>
<reference evidence="1 2" key="1">
    <citation type="submission" date="2007-03" db="EMBL/GenBank/DDBJ databases">
        <authorList>
            <person name="Fulton L."/>
            <person name="Clifton S."/>
            <person name="Fulton B."/>
            <person name="Xu J."/>
            <person name="Minx P."/>
            <person name="Pepin K.H."/>
            <person name="Johnson M."/>
            <person name="Thiruvilangam P."/>
            <person name="Bhonagiri V."/>
            <person name="Nash W.E."/>
            <person name="Mardis E.R."/>
            <person name="Wilson R.K."/>
        </authorList>
    </citation>
    <scope>NUCLEOTIDE SEQUENCE [LARGE SCALE GENOMIC DNA]</scope>
    <source>
        <strain evidence="1 2">ATCC 27756</strain>
    </source>
</reference>
<proteinExistence type="predicted"/>